<accession>A0A077K879</accession>
<dbReference type="RefSeq" id="WP_032072510.1">
    <property type="nucleotide sequence ID" value="NC_025146.1"/>
</dbReference>
<dbReference type="EMBL" id="AB855771">
    <property type="protein sequence ID" value="BAP25770.1"/>
    <property type="molecule type" value="Genomic_DNA"/>
</dbReference>
<proteinExistence type="predicted"/>
<protein>
    <submittedName>
        <fullName evidence="1">Uncharacterized protein</fullName>
    </submittedName>
</protein>
<evidence type="ECO:0000313" key="1">
    <source>
        <dbReference type="EMBL" id="BAP25770.1"/>
    </source>
</evidence>
<sequence length="113" mass="13959">MKINEILKEENILKKYKIESKKYVWKYWTLIEDETLQNEDGYLLEECFSLWEIIHELDFTEINEQYELERLEKIFKENGYTQEMIEEIKYQDEANDIRGFTDNLEEEQSNWGE</sequence>
<organism evidence="1">
    <name type="scientific">Clostridium botulinum</name>
    <dbReference type="NCBI Taxonomy" id="1491"/>
    <lineage>
        <taxon>Bacteria</taxon>
        <taxon>Bacillati</taxon>
        <taxon>Bacillota</taxon>
        <taxon>Clostridia</taxon>
        <taxon>Eubacteriales</taxon>
        <taxon>Clostridiaceae</taxon>
        <taxon>Clostridium</taxon>
    </lineage>
</organism>
<dbReference type="AlphaFoldDB" id="A0A077K879"/>
<reference evidence="1" key="1">
    <citation type="submission" date="2013-09" db="EMBL/GenBank/DDBJ databases">
        <title>Analysis of type B2 neurotoxin-encoding plasmid in Clostridium botulinum.</title>
        <authorList>
            <person name="Hosomi K."/>
            <person name="Sakaguchi Y."/>
            <person name="Gotoh K."/>
            <person name="Nakamura K."/>
            <person name="Kohda T."/>
            <person name="Mukamoto M."/>
            <person name="Iida T."/>
            <person name="Kozaki S."/>
        </authorList>
    </citation>
    <scope>NUCLEOTIDE SEQUENCE</scope>
    <source>
        <strain evidence="1">111</strain>
        <plasmid evidence="1">pCB111</plasmid>
    </source>
</reference>
<geneLocation type="plasmid" evidence="1">
    <name>pCB111</name>
</geneLocation>
<name>A0A077K879_CLOBO</name>
<keyword evidence="1" id="KW-0614">Plasmid</keyword>